<dbReference type="AlphaFoldDB" id="A0A915ZSD6"/>
<sequence>MEEASRQRKERLEALRKRKLDSDTNKNDAEEDSNNIENPILKFRNYTPINEDIKSISTVNIATPKDITDTLENTVEKIAKQVKEEEEKKREEEDLFNLAPKKPNWDLKRDVEKKLAKLEKKTQSSIAELIRIRLQSESNEDASVDLVDAVNAQQKADTDEFHNQMLSCRISYGNERLVRTISALSSLLSQVNIKYVLS</sequence>
<keyword evidence="1" id="KW-0175">Coiled coil</keyword>
<dbReference type="PANTHER" id="PTHR31551">
    <property type="entry name" value="PRE-MRNA-SPLICING FACTOR CWF18"/>
    <property type="match status" value="1"/>
</dbReference>
<reference evidence="3" key="1">
    <citation type="submission" date="2020-05" db="EMBL/GenBank/DDBJ databases">
        <authorList>
            <person name="Rincon C."/>
            <person name="Sanders R I."/>
            <person name="Robbins C."/>
            <person name="Chaturvedi A."/>
        </authorList>
    </citation>
    <scope>NUCLEOTIDE SEQUENCE</scope>
    <source>
        <strain evidence="3">CHB12</strain>
    </source>
</reference>
<dbReference type="VEuPathDB" id="FungiDB:RhiirFUN_013208"/>
<proteinExistence type="predicted"/>
<dbReference type="GO" id="GO:0071014">
    <property type="term" value="C:post-mRNA release spliceosomal complex"/>
    <property type="evidence" value="ECO:0007669"/>
    <property type="project" value="TreeGrafter"/>
</dbReference>
<dbReference type="Proteomes" id="UP000684084">
    <property type="component" value="Unassembled WGS sequence"/>
</dbReference>
<gene>
    <name evidence="3" type="ORF">CHRIB12_LOCUS21054</name>
</gene>
<evidence type="ECO:0000313" key="4">
    <source>
        <dbReference type="Proteomes" id="UP000684084"/>
    </source>
</evidence>
<name>A0A915ZSD6_9GLOM</name>
<dbReference type="GO" id="GO:0005684">
    <property type="term" value="C:U2-type spliceosomal complex"/>
    <property type="evidence" value="ECO:0007669"/>
    <property type="project" value="TreeGrafter"/>
</dbReference>
<organism evidence="3 4">
    <name type="scientific">Rhizophagus irregularis</name>
    <dbReference type="NCBI Taxonomy" id="588596"/>
    <lineage>
        <taxon>Eukaryota</taxon>
        <taxon>Fungi</taxon>
        <taxon>Fungi incertae sedis</taxon>
        <taxon>Mucoromycota</taxon>
        <taxon>Glomeromycotina</taxon>
        <taxon>Glomeromycetes</taxon>
        <taxon>Glomerales</taxon>
        <taxon>Glomeraceae</taxon>
        <taxon>Rhizophagus</taxon>
    </lineage>
</organism>
<protein>
    <submittedName>
        <fullName evidence="3">Uncharacterized protein</fullName>
    </submittedName>
</protein>
<feature type="compositionally biased region" description="Basic and acidic residues" evidence="2">
    <location>
        <begin position="1"/>
        <end position="28"/>
    </location>
</feature>
<dbReference type="OrthoDB" id="10261348at2759"/>
<dbReference type="InterPro" id="IPR013169">
    <property type="entry name" value="mRNA_splic_Cwf18-like"/>
</dbReference>
<dbReference type="Pfam" id="PF08315">
    <property type="entry name" value="cwf18"/>
    <property type="match status" value="1"/>
</dbReference>
<feature type="region of interest" description="Disordered" evidence="2">
    <location>
        <begin position="1"/>
        <end position="35"/>
    </location>
</feature>
<dbReference type="EMBL" id="CAGKOT010000065">
    <property type="protein sequence ID" value="CAB5389435.1"/>
    <property type="molecule type" value="Genomic_DNA"/>
</dbReference>
<evidence type="ECO:0000256" key="2">
    <source>
        <dbReference type="SAM" id="MobiDB-lite"/>
    </source>
</evidence>
<accession>A0A915ZSD6</accession>
<feature type="coiled-coil region" evidence="1">
    <location>
        <begin position="68"/>
        <end position="128"/>
    </location>
</feature>
<evidence type="ECO:0000256" key="1">
    <source>
        <dbReference type="SAM" id="Coils"/>
    </source>
</evidence>
<dbReference type="PANTHER" id="PTHR31551:SF1">
    <property type="entry name" value="COILED-COIL DOMAIN-CONTAINING PROTEIN 12"/>
    <property type="match status" value="1"/>
</dbReference>
<comment type="caution">
    <text evidence="3">The sequence shown here is derived from an EMBL/GenBank/DDBJ whole genome shotgun (WGS) entry which is preliminary data.</text>
</comment>
<evidence type="ECO:0000313" key="3">
    <source>
        <dbReference type="EMBL" id="CAB5389435.1"/>
    </source>
</evidence>